<dbReference type="InterPro" id="IPR010768">
    <property type="entry name" value="GATase1-like"/>
</dbReference>
<dbReference type="OrthoDB" id="9781333at2"/>
<comment type="caution">
    <text evidence="2">The sequence shown here is derived from an EMBL/GenBank/DDBJ whole genome shotgun (WGS) entry which is preliminary data.</text>
</comment>
<dbReference type="Gene3D" id="3.40.50.880">
    <property type="match status" value="1"/>
</dbReference>
<dbReference type="PANTHER" id="PTHR37947">
    <property type="entry name" value="BLL2462 PROTEIN"/>
    <property type="match status" value="1"/>
</dbReference>
<feature type="domain" description="Putative glutamine amidotransferase" evidence="1">
    <location>
        <begin position="4"/>
        <end position="248"/>
    </location>
</feature>
<dbReference type="Pfam" id="PF07090">
    <property type="entry name" value="GATase1_like"/>
    <property type="match status" value="1"/>
</dbReference>
<evidence type="ECO:0000259" key="1">
    <source>
        <dbReference type="Pfam" id="PF07090"/>
    </source>
</evidence>
<organism evidence="2 3">
    <name type="scientific">Pantoea deleyi</name>
    <dbReference type="NCBI Taxonomy" id="470932"/>
    <lineage>
        <taxon>Bacteria</taxon>
        <taxon>Pseudomonadati</taxon>
        <taxon>Pseudomonadota</taxon>
        <taxon>Gammaproteobacteria</taxon>
        <taxon>Enterobacterales</taxon>
        <taxon>Erwiniaceae</taxon>
        <taxon>Pantoea</taxon>
    </lineage>
</organism>
<dbReference type="AlphaFoldDB" id="A0A506QU78"/>
<dbReference type="SUPFAM" id="SSF52317">
    <property type="entry name" value="Class I glutamine amidotransferase-like"/>
    <property type="match status" value="1"/>
</dbReference>
<dbReference type="EMBL" id="VHJA01000024">
    <property type="protein sequence ID" value="TPV47960.1"/>
    <property type="molecule type" value="Genomic_DNA"/>
</dbReference>
<accession>A0A506QU78</accession>
<proteinExistence type="predicted"/>
<dbReference type="InterPro" id="IPR029062">
    <property type="entry name" value="Class_I_gatase-like"/>
</dbReference>
<keyword evidence="3" id="KW-1185">Reference proteome</keyword>
<evidence type="ECO:0000313" key="2">
    <source>
        <dbReference type="EMBL" id="TPV47960.1"/>
    </source>
</evidence>
<evidence type="ECO:0000313" key="3">
    <source>
        <dbReference type="Proteomes" id="UP000317747"/>
    </source>
</evidence>
<sequence>MQKKILLAGESWTSTSVHVKGFDQFATATWHNGATDFMAALADSDYAITYMPAHAAATDFPLTLAGLQQWDAIILSDIGANTLLLHPDTWLKSERTANRLTLIHDYVAAGGALMMIGGYFSFQGINGGARYRNTAVEKVLPVRCLAWDDRIETPEGVYPSVTESHALFTDMPDEWPWLLGYNEVEMHPEGKLLATVEGTPHPLLAVREYQQGRSLVWTSDMSAHWLPQEFARWQGYRQLWINCLNWLTERGS</sequence>
<dbReference type="InterPro" id="IPR017027">
    <property type="entry name" value="STM3548-like"/>
</dbReference>
<dbReference type="Proteomes" id="UP000317747">
    <property type="component" value="Unassembled WGS sequence"/>
</dbReference>
<dbReference type="PANTHER" id="PTHR37947:SF2">
    <property type="entry name" value="VON WILLEBRAND FACTOR TYPE A"/>
    <property type="match status" value="1"/>
</dbReference>
<dbReference type="RefSeq" id="WP_128084077.1">
    <property type="nucleotide sequence ID" value="NZ_CP071405.1"/>
</dbReference>
<gene>
    <name evidence="2" type="ORF">FJW01_02815</name>
</gene>
<reference evidence="2 3" key="1">
    <citation type="submission" date="2019-06" db="EMBL/GenBank/DDBJ databases">
        <title>Taxogenomics and systematics of the genus Pantoea.</title>
        <authorList>
            <person name="Tambong J.T."/>
        </authorList>
    </citation>
    <scope>NUCLEOTIDE SEQUENCE [LARGE SCALE GENOMIC DNA]</scope>
    <source>
        <strain evidence="2 3">LMG 24200</strain>
    </source>
</reference>
<dbReference type="CDD" id="cd03143">
    <property type="entry name" value="A4_beta-galactosidase_middle_domain"/>
    <property type="match status" value="1"/>
</dbReference>
<dbReference type="PIRSF" id="PIRSF034405">
    <property type="entry name" value="UCP034405"/>
    <property type="match status" value="1"/>
</dbReference>
<protein>
    <recommendedName>
        <fullName evidence="1">Putative glutamine amidotransferase domain-containing protein</fullName>
    </recommendedName>
</protein>
<name>A0A506QU78_9GAMM</name>